<gene>
    <name evidence="1" type="ORF">ACFQRB_00360</name>
    <name evidence="2" type="ORF">ACFQRB_16160</name>
</gene>
<comment type="caution">
    <text evidence="1">The sequence shown here is derived from an EMBL/GenBank/DDBJ whole genome shotgun (WGS) entry which is preliminary data.</text>
</comment>
<reference evidence="3" key="2">
    <citation type="journal article" date="2019" name="Int. J. Syst. Evol. Microbiol.">
        <title>The Global Catalogue of Microorganisms (GCM) 10K type strain sequencing project: providing services to taxonomists for standard genome sequencing and annotation.</title>
        <authorList>
            <consortium name="The Broad Institute Genomics Platform"/>
            <consortium name="The Broad Institute Genome Sequencing Center for Infectious Disease"/>
            <person name="Wu L."/>
            <person name="Ma J."/>
        </authorList>
    </citation>
    <scope>NUCLEOTIDE SEQUENCE [LARGE SCALE GENOMIC DNA]</scope>
    <source>
        <strain evidence="3">DT92</strain>
    </source>
</reference>
<evidence type="ECO:0000313" key="3">
    <source>
        <dbReference type="Proteomes" id="UP001596368"/>
    </source>
</evidence>
<organism evidence="1 3">
    <name type="scientific">Halobaculum litoreum</name>
    <dbReference type="NCBI Taxonomy" id="3031998"/>
    <lineage>
        <taxon>Archaea</taxon>
        <taxon>Methanobacteriati</taxon>
        <taxon>Methanobacteriota</taxon>
        <taxon>Stenosarchaea group</taxon>
        <taxon>Halobacteria</taxon>
        <taxon>Halobacteriales</taxon>
        <taxon>Haloferacaceae</taxon>
        <taxon>Halobaculum</taxon>
    </lineage>
</organism>
<dbReference type="EMBL" id="JBHSZG010000001">
    <property type="protein sequence ID" value="MFC7135483.1"/>
    <property type="molecule type" value="Genomic_DNA"/>
</dbReference>
<name>A0ABD5XJR4_9EURY</name>
<proteinExistence type="predicted"/>
<evidence type="ECO:0000313" key="2">
    <source>
        <dbReference type="EMBL" id="MFC7137558.1"/>
    </source>
</evidence>
<evidence type="ECO:0000313" key="1">
    <source>
        <dbReference type="EMBL" id="MFC7135483.1"/>
    </source>
</evidence>
<dbReference type="AlphaFoldDB" id="A0ABD5XJR4"/>
<dbReference type="EMBL" id="JBHSZG010000001">
    <property type="protein sequence ID" value="MFC7137558.1"/>
    <property type="molecule type" value="Genomic_DNA"/>
</dbReference>
<protein>
    <recommendedName>
        <fullName evidence="4">Nmd3 N-terminal domain-containing protein</fullName>
    </recommendedName>
</protein>
<sequence>MTDVDVTAGVGYVCRICGNEQTVRVYPVVRDDGATVDTDSRHRLVQAGCPRCGERRTHVAAVTLAGRGEKDAALGVALDGGTADRTLTLDGDGLEVPADVDVSDGVVFRARGATVDVKPRGADRDRYPLIDRRSLEADGRRVVNEGIGIREVTVKPYGEDARTYRVEVAEDGGDGR</sequence>
<reference evidence="1" key="3">
    <citation type="submission" date="2024-09" db="EMBL/GenBank/DDBJ databases">
        <authorList>
            <person name="Sun Q."/>
        </authorList>
    </citation>
    <scope>NUCLEOTIDE SEQUENCE</scope>
    <source>
        <strain evidence="1">NBRC 112578</strain>
    </source>
</reference>
<reference evidence="1" key="1">
    <citation type="journal article" date="2014" name="Int. J. Syst. Evol. Microbiol.">
        <title>Complete genome sequence of Corynebacterium casei LMG S-19264T (=DSM 44701T), isolated from a smear-ripened cheese.</title>
        <authorList>
            <consortium name="US DOE Joint Genome Institute (JGI-PGF)"/>
            <person name="Walter F."/>
            <person name="Albersmeier A."/>
            <person name="Kalinowski J."/>
            <person name="Ruckert C."/>
        </authorList>
    </citation>
    <scope>NUCLEOTIDE SEQUENCE [LARGE SCALE GENOMIC DNA]</scope>
    <source>
        <strain evidence="1">NBRC 112578</strain>
    </source>
</reference>
<dbReference type="RefSeq" id="WP_284013226.1">
    <property type="nucleotide sequence ID" value="NZ_CP126156.1"/>
</dbReference>
<dbReference type="GeneID" id="81123337"/>
<accession>A0ABD5XJR4</accession>
<dbReference type="Proteomes" id="UP001596368">
    <property type="component" value="Unassembled WGS sequence"/>
</dbReference>
<keyword evidence="3" id="KW-1185">Reference proteome</keyword>
<evidence type="ECO:0008006" key="4">
    <source>
        <dbReference type="Google" id="ProtNLM"/>
    </source>
</evidence>